<sequence>MCLAHRHEFAAITQIGISHAEAALSDSIGIPPHLLLPPFDFRCQTCLTANNQR</sequence>
<evidence type="ECO:0000313" key="1">
    <source>
        <dbReference type="EMBL" id="OXC77075.1"/>
    </source>
</evidence>
<dbReference type="Proteomes" id="UP000214720">
    <property type="component" value="Unassembled WGS sequence"/>
</dbReference>
<organism evidence="1 2">
    <name type="scientific">Caballeronia sordidicola</name>
    <name type="common">Burkholderia sordidicola</name>
    <dbReference type="NCBI Taxonomy" id="196367"/>
    <lineage>
        <taxon>Bacteria</taxon>
        <taxon>Pseudomonadati</taxon>
        <taxon>Pseudomonadota</taxon>
        <taxon>Betaproteobacteria</taxon>
        <taxon>Burkholderiales</taxon>
        <taxon>Burkholderiaceae</taxon>
        <taxon>Caballeronia</taxon>
    </lineage>
</organism>
<gene>
    <name evidence="1" type="ORF">BSU04_18860</name>
</gene>
<evidence type="ECO:0000313" key="2">
    <source>
        <dbReference type="Proteomes" id="UP000214720"/>
    </source>
</evidence>
<dbReference type="EMBL" id="MTHB01000110">
    <property type="protein sequence ID" value="OXC77075.1"/>
    <property type="molecule type" value="Genomic_DNA"/>
</dbReference>
<dbReference type="AlphaFoldDB" id="A0A226X0W7"/>
<protein>
    <submittedName>
        <fullName evidence="1">Uncharacterized protein</fullName>
    </submittedName>
</protein>
<reference evidence="2" key="1">
    <citation type="submission" date="2017-01" db="EMBL/GenBank/DDBJ databases">
        <title>Genome Analysis of Deinococcus marmoris KOPRI26562.</title>
        <authorList>
            <person name="Kim J.H."/>
            <person name="Oh H.-M."/>
        </authorList>
    </citation>
    <scope>NUCLEOTIDE SEQUENCE [LARGE SCALE GENOMIC DNA]</scope>
    <source>
        <strain evidence="2">PAMC 26633</strain>
    </source>
</reference>
<comment type="caution">
    <text evidence="1">The sequence shown here is derived from an EMBL/GenBank/DDBJ whole genome shotgun (WGS) entry which is preliminary data.</text>
</comment>
<proteinExistence type="predicted"/>
<accession>A0A226X0W7</accession>
<name>A0A226X0W7_CABSO</name>